<dbReference type="AlphaFoldDB" id="A9V841"/>
<evidence type="ECO:0000256" key="2">
    <source>
        <dbReference type="SAM" id="MobiDB-lite"/>
    </source>
</evidence>
<dbReference type="RefSeq" id="XP_001748874.1">
    <property type="nucleotide sequence ID" value="XM_001748822.1"/>
</dbReference>
<dbReference type="InterPro" id="IPR000225">
    <property type="entry name" value="Armadillo"/>
</dbReference>
<dbReference type="GeneID" id="5894217"/>
<evidence type="ECO:0000313" key="3">
    <source>
        <dbReference type="EMBL" id="EDQ86204.1"/>
    </source>
</evidence>
<name>A9V841_MONBE</name>
<evidence type="ECO:0000256" key="1">
    <source>
        <dbReference type="ARBA" id="ARBA00022737"/>
    </source>
</evidence>
<evidence type="ECO:0000313" key="4">
    <source>
        <dbReference type="Proteomes" id="UP000001357"/>
    </source>
</evidence>
<reference evidence="3 4" key="1">
    <citation type="journal article" date="2008" name="Nature">
        <title>The genome of the choanoflagellate Monosiga brevicollis and the origin of metazoans.</title>
        <authorList>
            <consortium name="JGI Sequencing"/>
            <person name="King N."/>
            <person name="Westbrook M.J."/>
            <person name="Young S.L."/>
            <person name="Kuo A."/>
            <person name="Abedin M."/>
            <person name="Chapman J."/>
            <person name="Fairclough S."/>
            <person name="Hellsten U."/>
            <person name="Isogai Y."/>
            <person name="Letunic I."/>
            <person name="Marr M."/>
            <person name="Pincus D."/>
            <person name="Putnam N."/>
            <person name="Rokas A."/>
            <person name="Wright K.J."/>
            <person name="Zuzow R."/>
            <person name="Dirks W."/>
            <person name="Good M."/>
            <person name="Goodstein D."/>
            <person name="Lemons D."/>
            <person name="Li W."/>
            <person name="Lyons J.B."/>
            <person name="Morris A."/>
            <person name="Nichols S."/>
            <person name="Richter D.J."/>
            <person name="Salamov A."/>
            <person name="Bork P."/>
            <person name="Lim W.A."/>
            <person name="Manning G."/>
            <person name="Miller W.T."/>
            <person name="McGinnis W."/>
            <person name="Shapiro H."/>
            <person name="Tjian R."/>
            <person name="Grigoriev I.V."/>
            <person name="Rokhsar D."/>
        </authorList>
    </citation>
    <scope>NUCLEOTIDE SEQUENCE [LARGE SCALE GENOMIC DNA]</scope>
    <source>
        <strain evidence="4">MX1 / ATCC 50154</strain>
    </source>
</reference>
<keyword evidence="1" id="KW-0677">Repeat</keyword>
<dbReference type="InterPro" id="IPR011989">
    <property type="entry name" value="ARM-like"/>
</dbReference>
<feature type="region of interest" description="Disordered" evidence="2">
    <location>
        <begin position="775"/>
        <end position="867"/>
    </location>
</feature>
<dbReference type="PANTHER" id="PTHR22895:SF0">
    <property type="entry name" value="ARMADILLO REPEAT-CONTAINING PROTEIN 6"/>
    <property type="match status" value="1"/>
</dbReference>
<protein>
    <submittedName>
        <fullName evidence="3">Uncharacterized protein</fullName>
    </submittedName>
</protein>
<dbReference type="EMBL" id="CH991567">
    <property type="protein sequence ID" value="EDQ86204.1"/>
    <property type="molecule type" value="Genomic_DNA"/>
</dbReference>
<gene>
    <name evidence="3" type="ORF">MONBRDRAFT_38483</name>
</gene>
<dbReference type="PANTHER" id="PTHR22895">
    <property type="entry name" value="ARMADILLO REPEAT-CONTAINING PROTEIN 6"/>
    <property type="match status" value="1"/>
</dbReference>
<dbReference type="SMART" id="SM00185">
    <property type="entry name" value="ARM"/>
    <property type="match status" value="7"/>
</dbReference>
<feature type="compositionally biased region" description="Low complexity" evidence="2">
    <location>
        <begin position="812"/>
        <end position="823"/>
    </location>
</feature>
<dbReference type="InterPro" id="IPR016024">
    <property type="entry name" value="ARM-type_fold"/>
</dbReference>
<dbReference type="SUPFAM" id="SSF48371">
    <property type="entry name" value="ARM repeat"/>
    <property type="match status" value="2"/>
</dbReference>
<dbReference type="Proteomes" id="UP000001357">
    <property type="component" value="Unassembled WGS sequence"/>
</dbReference>
<accession>A9V841</accession>
<organism evidence="3 4">
    <name type="scientific">Monosiga brevicollis</name>
    <name type="common">Choanoflagellate</name>
    <dbReference type="NCBI Taxonomy" id="81824"/>
    <lineage>
        <taxon>Eukaryota</taxon>
        <taxon>Choanoflagellata</taxon>
        <taxon>Craspedida</taxon>
        <taxon>Salpingoecidae</taxon>
        <taxon>Monosiga</taxon>
    </lineage>
</organism>
<feature type="region of interest" description="Disordered" evidence="2">
    <location>
        <begin position="736"/>
        <end position="755"/>
    </location>
</feature>
<sequence length="867" mass="94774">MAHDGAEAEAAAIDLETMGRMELEPWESVQQRLDSIRARAHRQIHLDGKLEDALKGLTGVMAERNASICAWGSRVVANYARVDAEARDLVLELGSLPAVITVMLRHASAADLAKDGLTALLYLCDTESVCAEATDNGVFQTSLAACDNFDTRAPIQELAARTLAKVATHERGAQALVEAGILPRLVLRLQEFMDVPATIIGCLECFGAAARTLVEFRQLVARSSMAIPFVHAFHKHAKHSEVAYQGSELVARLARNPAVRLARHRKTASVQRYGTKALENLAQRDDKLRIYIAQANGIQIVMLGLRAHLDNAHVLSNAFHCLAVIAHEGKARAKGLPLESSLTDMGLSVFAILSLTIDSAMHIHIIQMRGAEVVVSAMRRHPDNEGVAFNAARLLTNLAMQAKKKASTHNTFLSAGTRDKCWIVTRGLIHVWFFCLSIDAVRARLQSPVTKKLIVGVLVHFEDDADVQLAGCRLIERLAFNETSKPVADKSGVVCVVRGLLNHAEEEDLLETATMALTSLLLHAANRETLLSMGKLDLLWQCLARAHNTTTDLAVASIVNALAYGNDSATGELLELQAAEHLIARARSTSNYQQAAVVLAALRNLSSHLEPHRRAVVNANAIEFALDIMQRWNGDENMSFYALALINNLCRLRDVAHAAVKTRLPAFVLAVLEHGDHDSRSYRAASELLGRLPELTKKQRRDSLREASVIVRAGRLSPDTQLILIEDVDEEVESSNDDSFRTWASEDDGKDGIEAPLSDRATADLAQLQLGEQFEFGLPSTSRPHRDSLTSNHGLERPTQSNGNVQEQKRVTPTTPAGAATMPSRIIEENIAEESQPYRVHHAALSDAGNKKSHPNTRPTSSSSSRM</sequence>
<dbReference type="OMA" id="RGCFALM"/>
<feature type="compositionally biased region" description="Polar residues" evidence="2">
    <location>
        <begin position="789"/>
        <end position="806"/>
    </location>
</feature>
<dbReference type="Gene3D" id="1.25.10.10">
    <property type="entry name" value="Leucine-rich Repeat Variant"/>
    <property type="match status" value="4"/>
</dbReference>
<dbReference type="InParanoid" id="A9V841"/>
<proteinExistence type="predicted"/>
<keyword evidence="4" id="KW-1185">Reference proteome</keyword>
<dbReference type="KEGG" id="mbr:MONBRDRAFT_38483"/>